<evidence type="ECO:0000313" key="2">
    <source>
        <dbReference type="EMBL" id="KAH0562535.1"/>
    </source>
</evidence>
<feature type="compositionally biased region" description="Basic and acidic residues" evidence="1">
    <location>
        <begin position="32"/>
        <end position="50"/>
    </location>
</feature>
<protein>
    <submittedName>
        <fullName evidence="2">Uncharacterized protein</fullName>
    </submittedName>
</protein>
<keyword evidence="3" id="KW-1185">Reference proteome</keyword>
<dbReference type="AlphaFoldDB" id="A0AAV7J101"/>
<feature type="compositionally biased region" description="Polar residues" evidence="1">
    <location>
        <begin position="11"/>
        <end position="28"/>
    </location>
</feature>
<name>A0AAV7J101_COTGL</name>
<dbReference type="Proteomes" id="UP000826195">
    <property type="component" value="Unassembled WGS sequence"/>
</dbReference>
<dbReference type="EMBL" id="JAHXZJ010000088">
    <property type="protein sequence ID" value="KAH0562535.1"/>
    <property type="molecule type" value="Genomic_DNA"/>
</dbReference>
<gene>
    <name evidence="2" type="ORF">KQX54_000139</name>
</gene>
<evidence type="ECO:0000256" key="1">
    <source>
        <dbReference type="SAM" id="MobiDB-lite"/>
    </source>
</evidence>
<feature type="non-terminal residue" evidence="2">
    <location>
        <position position="1"/>
    </location>
</feature>
<feature type="region of interest" description="Disordered" evidence="1">
    <location>
        <begin position="1"/>
        <end position="57"/>
    </location>
</feature>
<sequence length="57" mass="6429">EIRFPDKVNVGSDSKTPESSPGLGQNQFKLLDYQERRGLGKDKIAGEKHGYPMRPKK</sequence>
<proteinExistence type="predicted"/>
<organism evidence="2 3">
    <name type="scientific">Cotesia glomerata</name>
    <name type="common">Lepidopteran parasitic wasp</name>
    <name type="synonym">Apanteles glomeratus</name>
    <dbReference type="NCBI Taxonomy" id="32391"/>
    <lineage>
        <taxon>Eukaryota</taxon>
        <taxon>Metazoa</taxon>
        <taxon>Ecdysozoa</taxon>
        <taxon>Arthropoda</taxon>
        <taxon>Hexapoda</taxon>
        <taxon>Insecta</taxon>
        <taxon>Pterygota</taxon>
        <taxon>Neoptera</taxon>
        <taxon>Endopterygota</taxon>
        <taxon>Hymenoptera</taxon>
        <taxon>Apocrita</taxon>
        <taxon>Ichneumonoidea</taxon>
        <taxon>Braconidae</taxon>
        <taxon>Microgastrinae</taxon>
        <taxon>Cotesia</taxon>
    </lineage>
</organism>
<accession>A0AAV7J101</accession>
<comment type="caution">
    <text evidence="2">The sequence shown here is derived from an EMBL/GenBank/DDBJ whole genome shotgun (WGS) entry which is preliminary data.</text>
</comment>
<evidence type="ECO:0000313" key="3">
    <source>
        <dbReference type="Proteomes" id="UP000826195"/>
    </source>
</evidence>
<reference evidence="2 3" key="1">
    <citation type="journal article" date="2021" name="J. Hered.">
        <title>A chromosome-level genome assembly of the parasitoid wasp, Cotesia glomerata (Hymenoptera: Braconidae).</title>
        <authorList>
            <person name="Pinto B.J."/>
            <person name="Weis J.J."/>
            <person name="Gamble T."/>
            <person name="Ode P.J."/>
            <person name="Paul R."/>
            <person name="Zaspel J.M."/>
        </authorList>
    </citation>
    <scope>NUCLEOTIDE SEQUENCE [LARGE SCALE GENOMIC DNA]</scope>
    <source>
        <strain evidence="2">CgM1</strain>
    </source>
</reference>